<sequence>MPTPGFATVEIRLTGGDEEIERGRSVPVGKHTVWVLTGDSLTDSGVTTVSGDGTVLGRSGDDSLPGRALAWFSLALDGGAHGRAAEPEITGSKLNGLWRTAALVV</sequence>
<proteinExistence type="predicted"/>
<accession>A0ABN3FB81</accession>
<protein>
    <submittedName>
        <fullName evidence="1">Uncharacterized protein</fullName>
    </submittedName>
</protein>
<evidence type="ECO:0000313" key="2">
    <source>
        <dbReference type="Proteomes" id="UP001500253"/>
    </source>
</evidence>
<evidence type="ECO:0000313" key="1">
    <source>
        <dbReference type="EMBL" id="GAA2325926.1"/>
    </source>
</evidence>
<dbReference type="Proteomes" id="UP001500253">
    <property type="component" value="Unassembled WGS sequence"/>
</dbReference>
<keyword evidence="2" id="KW-1185">Reference proteome</keyword>
<gene>
    <name evidence="1" type="ORF">GCM10010246_04080</name>
</gene>
<comment type="caution">
    <text evidence="1">The sequence shown here is derived from an EMBL/GenBank/DDBJ whole genome shotgun (WGS) entry which is preliminary data.</text>
</comment>
<organism evidence="1 2">
    <name type="scientific">Streptomyces cuspidosporus</name>
    <dbReference type="NCBI Taxonomy" id="66882"/>
    <lineage>
        <taxon>Bacteria</taxon>
        <taxon>Bacillati</taxon>
        <taxon>Actinomycetota</taxon>
        <taxon>Actinomycetes</taxon>
        <taxon>Kitasatosporales</taxon>
        <taxon>Streptomycetaceae</taxon>
        <taxon>Streptomyces</taxon>
    </lineage>
</organism>
<name>A0ABN3FB81_9ACTN</name>
<reference evidence="1 2" key="1">
    <citation type="journal article" date="2019" name="Int. J. Syst. Evol. Microbiol.">
        <title>The Global Catalogue of Microorganisms (GCM) 10K type strain sequencing project: providing services to taxonomists for standard genome sequencing and annotation.</title>
        <authorList>
            <consortium name="The Broad Institute Genomics Platform"/>
            <consortium name="The Broad Institute Genome Sequencing Center for Infectious Disease"/>
            <person name="Wu L."/>
            <person name="Ma J."/>
        </authorList>
    </citation>
    <scope>NUCLEOTIDE SEQUENCE [LARGE SCALE GENOMIC DNA]</scope>
    <source>
        <strain evidence="1 2">JCM 4316</strain>
    </source>
</reference>
<dbReference type="EMBL" id="BAAASD010000001">
    <property type="protein sequence ID" value="GAA2325926.1"/>
    <property type="molecule type" value="Genomic_DNA"/>
</dbReference>